<evidence type="ECO:0000256" key="1">
    <source>
        <dbReference type="ARBA" id="ARBA00022679"/>
    </source>
</evidence>
<protein>
    <submittedName>
        <fullName evidence="4">Putative N-acetyltransferase YsnE</fullName>
        <ecNumber evidence="4">2.3.1.-</ecNumber>
    </submittedName>
</protein>
<dbReference type="Pfam" id="PF00583">
    <property type="entry name" value="Acetyltransf_1"/>
    <property type="match status" value="1"/>
</dbReference>
<proteinExistence type="predicted"/>
<dbReference type="EMBL" id="FWFV01000004">
    <property type="protein sequence ID" value="SLN40489.1"/>
    <property type="molecule type" value="Genomic_DNA"/>
</dbReference>
<dbReference type="SUPFAM" id="SSF55729">
    <property type="entry name" value="Acyl-CoA N-acyltransferases (Nat)"/>
    <property type="match status" value="1"/>
</dbReference>
<organism evidence="4 5">
    <name type="scientific">Palleronia marisminoris</name>
    <dbReference type="NCBI Taxonomy" id="315423"/>
    <lineage>
        <taxon>Bacteria</taxon>
        <taxon>Pseudomonadati</taxon>
        <taxon>Pseudomonadota</taxon>
        <taxon>Alphaproteobacteria</taxon>
        <taxon>Rhodobacterales</taxon>
        <taxon>Roseobacteraceae</taxon>
        <taxon>Palleronia</taxon>
    </lineage>
</organism>
<dbReference type="STRING" id="315423.SAMN04488020_104104"/>
<dbReference type="PANTHER" id="PTHR43877:SF2">
    <property type="entry name" value="AMINOALKYLPHOSPHONATE N-ACETYLTRANSFERASE-RELATED"/>
    <property type="match status" value="1"/>
</dbReference>
<sequence>MQITVHPCDPMDRAVRRRLAESAALMACLFPPDDHHGIDGSEPDLSMWAAHSGGAVVGTAALAMREGYGEVKGMFVAPEVRGHGIGMRLLEAVEGAARDEGLLILRLDTGATLDAACRLYAGAGFVPCEAFGDYASGTTSIFMEKLL</sequence>
<dbReference type="CDD" id="cd04301">
    <property type="entry name" value="NAT_SF"/>
    <property type="match status" value="1"/>
</dbReference>
<dbReference type="AlphaFoldDB" id="A0A1Y5SHA8"/>
<dbReference type="InterPro" id="IPR050832">
    <property type="entry name" value="Bact_Acetyltransf"/>
</dbReference>
<dbReference type="PANTHER" id="PTHR43877">
    <property type="entry name" value="AMINOALKYLPHOSPHONATE N-ACETYLTRANSFERASE-RELATED-RELATED"/>
    <property type="match status" value="1"/>
</dbReference>
<evidence type="ECO:0000313" key="5">
    <source>
        <dbReference type="Proteomes" id="UP000193870"/>
    </source>
</evidence>
<dbReference type="RefSeq" id="WP_245749633.1">
    <property type="nucleotide sequence ID" value="NZ_FOPF01000004.1"/>
</dbReference>
<evidence type="ECO:0000259" key="3">
    <source>
        <dbReference type="PROSITE" id="PS51186"/>
    </source>
</evidence>
<dbReference type="Proteomes" id="UP000193870">
    <property type="component" value="Unassembled WGS sequence"/>
</dbReference>
<dbReference type="PROSITE" id="PS51186">
    <property type="entry name" value="GNAT"/>
    <property type="match status" value="1"/>
</dbReference>
<dbReference type="InterPro" id="IPR016181">
    <property type="entry name" value="Acyl_CoA_acyltransferase"/>
</dbReference>
<dbReference type="Gene3D" id="3.40.630.30">
    <property type="match status" value="1"/>
</dbReference>
<keyword evidence="1 4" id="KW-0808">Transferase</keyword>
<feature type="domain" description="N-acetyltransferase" evidence="3">
    <location>
        <begin position="3"/>
        <end position="147"/>
    </location>
</feature>
<evidence type="ECO:0000256" key="2">
    <source>
        <dbReference type="ARBA" id="ARBA00023315"/>
    </source>
</evidence>
<dbReference type="GO" id="GO:0016747">
    <property type="term" value="F:acyltransferase activity, transferring groups other than amino-acyl groups"/>
    <property type="evidence" value="ECO:0007669"/>
    <property type="project" value="InterPro"/>
</dbReference>
<name>A0A1Y5SHA8_9RHOB</name>
<dbReference type="InterPro" id="IPR000182">
    <property type="entry name" value="GNAT_dom"/>
</dbReference>
<accession>A0A1Y5SHA8</accession>
<evidence type="ECO:0000313" key="4">
    <source>
        <dbReference type="EMBL" id="SLN40489.1"/>
    </source>
</evidence>
<dbReference type="EC" id="2.3.1.-" evidence="4"/>
<keyword evidence="5" id="KW-1185">Reference proteome</keyword>
<reference evidence="4 5" key="1">
    <citation type="submission" date="2017-03" db="EMBL/GenBank/DDBJ databases">
        <authorList>
            <person name="Afonso C.L."/>
            <person name="Miller P.J."/>
            <person name="Scott M.A."/>
            <person name="Spackman E."/>
            <person name="Goraichik I."/>
            <person name="Dimitrov K.M."/>
            <person name="Suarez D.L."/>
            <person name="Swayne D.E."/>
        </authorList>
    </citation>
    <scope>NUCLEOTIDE SEQUENCE [LARGE SCALE GENOMIC DNA]</scope>
    <source>
        <strain evidence="4 5">CECT 7066</strain>
    </source>
</reference>
<keyword evidence="2 4" id="KW-0012">Acyltransferase</keyword>
<gene>
    <name evidence="4" type="primary">ysnE</name>
    <name evidence="4" type="ORF">PAM7066_01727</name>
</gene>